<dbReference type="PANTHER" id="PTHR43775:SF37">
    <property type="entry name" value="SI:DKEY-61P9.11"/>
    <property type="match status" value="1"/>
</dbReference>
<dbReference type="Pfam" id="PF08659">
    <property type="entry name" value="KR"/>
    <property type="match status" value="1"/>
</dbReference>
<dbReference type="InterPro" id="IPR050091">
    <property type="entry name" value="PKS_NRPS_Biosynth_Enz"/>
</dbReference>
<evidence type="ECO:0000256" key="1">
    <source>
        <dbReference type="ARBA" id="ARBA00022450"/>
    </source>
</evidence>
<name>A0A5B8MQ41_9CHLO</name>
<evidence type="ECO:0000256" key="2">
    <source>
        <dbReference type="ARBA" id="ARBA00022553"/>
    </source>
</evidence>
<dbReference type="SUPFAM" id="SSF51735">
    <property type="entry name" value="NAD(P)-binding Rossmann-fold domains"/>
    <property type="match status" value="1"/>
</dbReference>
<dbReference type="PROSITE" id="PS50075">
    <property type="entry name" value="CARRIER"/>
    <property type="match status" value="1"/>
</dbReference>
<feature type="region of interest" description="Disordered" evidence="3">
    <location>
        <begin position="906"/>
        <end position="931"/>
    </location>
</feature>
<keyword evidence="2" id="KW-0597">Phosphoprotein</keyword>
<dbReference type="InterPro" id="IPR001031">
    <property type="entry name" value="Thioesterase"/>
</dbReference>
<dbReference type="SMART" id="SM00822">
    <property type="entry name" value="PKS_KR"/>
    <property type="match status" value="1"/>
</dbReference>
<accession>A0A5B8MQ41</accession>
<dbReference type="InterPro" id="IPR020806">
    <property type="entry name" value="PKS_PP-bd"/>
</dbReference>
<keyword evidence="1" id="KW-0596">Phosphopantetheine</keyword>
<feature type="compositionally biased region" description="Low complexity" evidence="3">
    <location>
        <begin position="916"/>
        <end position="926"/>
    </location>
</feature>
<dbReference type="Proteomes" id="UP000316726">
    <property type="component" value="Chromosome 8"/>
</dbReference>
<dbReference type="EMBL" id="CP031041">
    <property type="protein sequence ID" value="QDZ22808.1"/>
    <property type="molecule type" value="Genomic_DNA"/>
</dbReference>
<keyword evidence="6" id="KW-1185">Reference proteome</keyword>
<dbReference type="PANTHER" id="PTHR43775">
    <property type="entry name" value="FATTY ACID SYNTHASE"/>
    <property type="match status" value="1"/>
</dbReference>
<dbReference type="STRING" id="1764295.A0A5B8MQ41"/>
<dbReference type="InterPro" id="IPR057326">
    <property type="entry name" value="KR_dom"/>
</dbReference>
<feature type="domain" description="Carrier" evidence="4">
    <location>
        <begin position="291"/>
        <end position="369"/>
    </location>
</feature>
<dbReference type="GO" id="GO:0004312">
    <property type="term" value="F:fatty acid synthase activity"/>
    <property type="evidence" value="ECO:0007669"/>
    <property type="project" value="TreeGrafter"/>
</dbReference>
<proteinExistence type="predicted"/>
<dbReference type="AlphaFoldDB" id="A0A5B8MQ41"/>
<dbReference type="InterPro" id="IPR036291">
    <property type="entry name" value="NAD(P)-bd_dom_sf"/>
</dbReference>
<dbReference type="Gene3D" id="1.10.1200.10">
    <property type="entry name" value="ACP-like"/>
    <property type="match status" value="1"/>
</dbReference>
<dbReference type="InterPro" id="IPR009081">
    <property type="entry name" value="PP-bd_ACP"/>
</dbReference>
<evidence type="ECO:0000259" key="4">
    <source>
        <dbReference type="PROSITE" id="PS50075"/>
    </source>
</evidence>
<dbReference type="Pfam" id="PF00550">
    <property type="entry name" value="PP-binding"/>
    <property type="match status" value="1"/>
</dbReference>
<evidence type="ECO:0000256" key="3">
    <source>
        <dbReference type="SAM" id="MobiDB-lite"/>
    </source>
</evidence>
<dbReference type="SMART" id="SM01294">
    <property type="entry name" value="PKS_PP_betabranch"/>
    <property type="match status" value="1"/>
</dbReference>
<dbReference type="CDD" id="cd05274">
    <property type="entry name" value="KR_FAS_SDR_x"/>
    <property type="match status" value="1"/>
</dbReference>
<gene>
    <name evidence="5" type="ORF">A3770_08p53260</name>
</gene>
<dbReference type="InterPro" id="IPR013968">
    <property type="entry name" value="PKS_KR"/>
</dbReference>
<evidence type="ECO:0000313" key="6">
    <source>
        <dbReference type="Proteomes" id="UP000316726"/>
    </source>
</evidence>
<dbReference type="SUPFAM" id="SSF47336">
    <property type="entry name" value="ACP-like"/>
    <property type="match status" value="1"/>
</dbReference>
<dbReference type="Gene3D" id="3.40.50.1820">
    <property type="entry name" value="alpha/beta hydrolase"/>
    <property type="match status" value="1"/>
</dbReference>
<dbReference type="Gene3D" id="3.40.50.720">
    <property type="entry name" value="NAD(P)-binding Rossmann-like Domain"/>
    <property type="match status" value="1"/>
</dbReference>
<organism evidence="5 6">
    <name type="scientific">Chloropicon primus</name>
    <dbReference type="NCBI Taxonomy" id="1764295"/>
    <lineage>
        <taxon>Eukaryota</taxon>
        <taxon>Viridiplantae</taxon>
        <taxon>Chlorophyta</taxon>
        <taxon>Chloropicophyceae</taxon>
        <taxon>Chloropicales</taxon>
        <taxon>Chloropicaceae</taxon>
        <taxon>Chloropicon</taxon>
    </lineage>
</organism>
<reference evidence="5 6" key="1">
    <citation type="submission" date="2018-07" db="EMBL/GenBank/DDBJ databases">
        <title>The complete nuclear genome of the prasinophyte Chloropicon primus (CCMP1205).</title>
        <authorList>
            <person name="Pombert J.-F."/>
            <person name="Otis C."/>
            <person name="Turmel M."/>
            <person name="Lemieux C."/>
        </authorList>
    </citation>
    <scope>NUCLEOTIDE SEQUENCE [LARGE SCALE GENOMIC DNA]</scope>
    <source>
        <strain evidence="5 6">CCMP1205</strain>
    </source>
</reference>
<dbReference type="InterPro" id="IPR036736">
    <property type="entry name" value="ACP-like_sf"/>
</dbReference>
<sequence>MQESGCSFVTGGLGALGSLMGQWAAQHMTPDLRLAGRSGHYRLPVDMDKSKSALLSLQDPSSSAVFCAIRCDAGSQEECSSALSWPGLDMPLAQVMHAGGLLSDMLLGSQSMQSVRTVFAPKVDALHHLHARSWGHSVSSQLLFSSIASLLGSAGQSNYSAANAYLDTWSSAMESQGGCATSIQWGAWSGGGMALQSSSTSSRLERVGMQSLTSVEGLCVLGSILRSANDSVSAGMSLPLVAAAPISWGRFLKLMPSVPAFFSEVERDALEADGSKSVSGQTGFAAQLAKLSENERTSQIETYLTGVVGDVLGREVGGDEPLLDAGLDSLGAVELHNTVQQSMGVELPTTLVFDYPNINAVSSYISGEIKTIESDLRGITNLSYDFDSSIAELMEYMDELPKDTVLDVLEKTSVFSGIDKLRQSDDLYNFIMPGILCDSKLCLSYRPKNKKPLPMPIMCLYGESDTTLGYNDVLSWQHYTSHVYKIFKMDGDHFFINTIAAKLKSIHLVADHLVGIHDQFVKEKAVQKHVPRIQNVAASSYQSDSMLSESTPIVLLISPGLSEEDVVQIRSFMTWTSRGVYTLSGSTDKPVAQLAAEYLFQVLSMKLQGPFIIMGWSAGAIVAYDLAVKLEQQSYFVEKLVLMDGLHPVQLRDFGACAQLPFEEKAEFVMQRVLQRHYMWPRFSKTWPDMTPDQRMEEFLEIYSAIIGRDFGKDLFHESIEYMESWWNFGALRPQEYNVTSKLERGTLLYFRPMVRGGLPLVDDLFNIDFHHVIGWHEHCNNFQIVDVPGDHFTMLPSAKFENLPFWRTVFKTFVEWHHNEGGILQDRLRAFLPGKNGKGKYGKKKKLLLRPAPAPAGEDQAPKSTILGCIPAQNGGDVSGDGGGGKTTVLGCIPVAQPKWMKKMAAHANGNGRPEASSSGESTSETVDEELDYESEEALRWLRARMAEGDVSQEDQDILQEFLGTIDKKLVVELVGELKAADQVLSIETLTSLPERAQEILAEALGINQSSISRMARLSNRTRTLRIVIKSFLKTRK</sequence>
<dbReference type="Pfam" id="PF00975">
    <property type="entry name" value="Thioesterase"/>
    <property type="match status" value="1"/>
</dbReference>
<dbReference type="OrthoDB" id="568323at2759"/>
<evidence type="ECO:0000313" key="5">
    <source>
        <dbReference type="EMBL" id="QDZ22808.1"/>
    </source>
</evidence>
<protein>
    <submittedName>
        <fullName evidence="5">Polyketide synthase</fullName>
    </submittedName>
</protein>
<dbReference type="GO" id="GO:0006633">
    <property type="term" value="P:fatty acid biosynthetic process"/>
    <property type="evidence" value="ECO:0007669"/>
    <property type="project" value="TreeGrafter"/>
</dbReference>
<dbReference type="SMART" id="SM00823">
    <property type="entry name" value="PKS_PP"/>
    <property type="match status" value="1"/>
</dbReference>
<dbReference type="SUPFAM" id="SSF53474">
    <property type="entry name" value="alpha/beta-Hydrolases"/>
    <property type="match status" value="2"/>
</dbReference>
<dbReference type="GO" id="GO:0031177">
    <property type="term" value="F:phosphopantetheine binding"/>
    <property type="evidence" value="ECO:0007669"/>
    <property type="project" value="InterPro"/>
</dbReference>
<dbReference type="InterPro" id="IPR029058">
    <property type="entry name" value="AB_hydrolase_fold"/>
</dbReference>